<organism evidence="1 2">
    <name type="scientific">Maribacter cobaltidurans</name>
    <dbReference type="NCBI Taxonomy" id="1178778"/>
    <lineage>
        <taxon>Bacteria</taxon>
        <taxon>Pseudomonadati</taxon>
        <taxon>Bacteroidota</taxon>
        <taxon>Flavobacteriia</taxon>
        <taxon>Flavobacteriales</taxon>
        <taxon>Flavobacteriaceae</taxon>
        <taxon>Maribacter</taxon>
    </lineage>
</organism>
<dbReference type="Proteomes" id="UP000215244">
    <property type="component" value="Chromosome"/>
</dbReference>
<reference evidence="1 2" key="1">
    <citation type="submission" date="2017-08" db="EMBL/GenBank/DDBJ databases">
        <title>The complete genome sequence of Maribacter sp. B1, isolated from deep-sea sediment.</title>
        <authorList>
            <person name="Wu Y.-H."/>
            <person name="Cheng H."/>
            <person name="Xu X.-W."/>
        </authorList>
    </citation>
    <scope>NUCLEOTIDE SEQUENCE [LARGE SCALE GENOMIC DNA]</scope>
    <source>
        <strain evidence="1 2">B1</strain>
    </source>
</reference>
<dbReference type="RefSeq" id="WP_094996838.1">
    <property type="nucleotide sequence ID" value="NZ_BMJL01000002.1"/>
</dbReference>
<proteinExistence type="predicted"/>
<accession>A0A223V5C6</accession>
<name>A0A223V5C6_9FLAO</name>
<protein>
    <submittedName>
        <fullName evidence="1">Uncharacterized protein</fullName>
    </submittedName>
</protein>
<evidence type="ECO:0000313" key="2">
    <source>
        <dbReference type="Proteomes" id="UP000215244"/>
    </source>
</evidence>
<sequence length="150" mass="17381">MKYIIPLCIILFASSSNNDSFTKNQQDEFEQVAKNYQKIYMDGNANCDEILSHLDENIIMSEAQFGGPNRTITYDQLKMFCPHLPQKEVIGTITEQRLLATDLGYDYVSQIYLRKSVGDTARETSARIWERKKGVWKIIQMNNSLRKECN</sequence>
<dbReference type="OrthoDB" id="1164858at2"/>
<gene>
    <name evidence="1" type="ORF">CJ263_08295</name>
</gene>
<evidence type="ECO:0000313" key="1">
    <source>
        <dbReference type="EMBL" id="ASV30218.1"/>
    </source>
</evidence>
<dbReference type="EMBL" id="CP022957">
    <property type="protein sequence ID" value="ASV30218.1"/>
    <property type="molecule type" value="Genomic_DNA"/>
</dbReference>
<dbReference type="KEGG" id="marb:CJ263_08295"/>
<keyword evidence="2" id="KW-1185">Reference proteome</keyword>
<dbReference type="AlphaFoldDB" id="A0A223V5C6"/>